<feature type="coiled-coil region" evidence="1">
    <location>
        <begin position="40"/>
        <end position="99"/>
    </location>
</feature>
<feature type="coiled-coil region" evidence="1">
    <location>
        <begin position="147"/>
        <end position="202"/>
    </location>
</feature>
<dbReference type="OrthoDB" id="6710262at2759"/>
<evidence type="ECO:0000313" key="2">
    <source>
        <dbReference type="EMBL" id="CAG9864106.1"/>
    </source>
</evidence>
<sequence length="283" mass="33273">MSICHVTSNKFPAMNYQQNPTESLKKTLPQPTASNKLPLSRELVENLKAEKINLIDLNEKLKKKLKYAKRNSSTKRADLARENREKSELFETVEDLSRIVEKFKSNDTFEIERRESPIANFLDFLEEKAHRNDEESPIIPTKNLDVHKLLESQLSDARRALEDVETENSLLKRKNRQLREDLDTYKRQLDETIEQSDVANRNRYVLEEDKRKLEFAVSELRMEKTKMADETAGKISIDTELALRNISDAYERKSKEVERLMEQLIRAENIIEQFRQQLISAYK</sequence>
<reference evidence="2" key="1">
    <citation type="submission" date="2022-01" db="EMBL/GenBank/DDBJ databases">
        <authorList>
            <person name="King R."/>
        </authorList>
    </citation>
    <scope>NUCLEOTIDE SEQUENCE</scope>
</reference>
<evidence type="ECO:0000256" key="1">
    <source>
        <dbReference type="SAM" id="Coils"/>
    </source>
</evidence>
<protein>
    <submittedName>
        <fullName evidence="2">Uncharacterized protein</fullName>
    </submittedName>
</protein>
<gene>
    <name evidence="2" type="ORF">PHYEVI_LOCUS10363</name>
</gene>
<accession>A0A9N9XVX1</accession>
<evidence type="ECO:0000313" key="3">
    <source>
        <dbReference type="Proteomes" id="UP001153712"/>
    </source>
</evidence>
<organism evidence="2 3">
    <name type="scientific">Phyllotreta striolata</name>
    <name type="common">Striped flea beetle</name>
    <name type="synonym">Crioceris striolata</name>
    <dbReference type="NCBI Taxonomy" id="444603"/>
    <lineage>
        <taxon>Eukaryota</taxon>
        <taxon>Metazoa</taxon>
        <taxon>Ecdysozoa</taxon>
        <taxon>Arthropoda</taxon>
        <taxon>Hexapoda</taxon>
        <taxon>Insecta</taxon>
        <taxon>Pterygota</taxon>
        <taxon>Neoptera</taxon>
        <taxon>Endopterygota</taxon>
        <taxon>Coleoptera</taxon>
        <taxon>Polyphaga</taxon>
        <taxon>Cucujiformia</taxon>
        <taxon>Chrysomeloidea</taxon>
        <taxon>Chrysomelidae</taxon>
        <taxon>Galerucinae</taxon>
        <taxon>Alticini</taxon>
        <taxon>Phyllotreta</taxon>
    </lineage>
</organism>
<dbReference type="EMBL" id="OU900100">
    <property type="protein sequence ID" value="CAG9864106.1"/>
    <property type="molecule type" value="Genomic_DNA"/>
</dbReference>
<keyword evidence="3" id="KW-1185">Reference proteome</keyword>
<dbReference type="AlphaFoldDB" id="A0A9N9XVX1"/>
<keyword evidence="1" id="KW-0175">Coiled coil</keyword>
<proteinExistence type="predicted"/>
<dbReference type="Proteomes" id="UP001153712">
    <property type="component" value="Chromosome 7"/>
</dbReference>
<feature type="coiled-coil region" evidence="1">
    <location>
        <begin position="243"/>
        <end position="277"/>
    </location>
</feature>
<name>A0A9N9XVX1_PHYSR</name>